<feature type="compositionally biased region" description="Basic residues" evidence="1">
    <location>
        <begin position="118"/>
        <end position="128"/>
    </location>
</feature>
<dbReference type="OrthoDB" id="5136523at2759"/>
<dbReference type="AlphaFoldDB" id="A0A517LCN5"/>
<evidence type="ECO:0000313" key="2">
    <source>
        <dbReference type="EMBL" id="QDS73346.1"/>
    </source>
</evidence>
<evidence type="ECO:0000313" key="3">
    <source>
        <dbReference type="Proteomes" id="UP000316270"/>
    </source>
</evidence>
<dbReference type="Proteomes" id="UP000316270">
    <property type="component" value="Chromosome 9"/>
</dbReference>
<dbReference type="EMBL" id="CP042193">
    <property type="protein sequence ID" value="QDS73346.1"/>
    <property type="molecule type" value="Genomic_DNA"/>
</dbReference>
<evidence type="ECO:0000256" key="1">
    <source>
        <dbReference type="SAM" id="MobiDB-lite"/>
    </source>
</evidence>
<accession>A0A517LCN5</accession>
<feature type="region of interest" description="Disordered" evidence="1">
    <location>
        <begin position="1"/>
        <end position="29"/>
    </location>
</feature>
<organism evidence="2 3">
    <name type="scientific">Venturia effusa</name>
    <dbReference type="NCBI Taxonomy" id="50376"/>
    <lineage>
        <taxon>Eukaryota</taxon>
        <taxon>Fungi</taxon>
        <taxon>Dikarya</taxon>
        <taxon>Ascomycota</taxon>
        <taxon>Pezizomycotina</taxon>
        <taxon>Dothideomycetes</taxon>
        <taxon>Pleosporomycetidae</taxon>
        <taxon>Venturiales</taxon>
        <taxon>Venturiaceae</taxon>
        <taxon>Venturia</taxon>
    </lineage>
</organism>
<sequence length="128" mass="15004">MPFGLHRRRTDQDNEKDSDDATSFRRRTTLQFGASNAQRSIGGLEEDRFSSYNGLMTWEKFKSFLQEKFPAHVYPDLDPEFSMRLIDDYFVVEIPEKLTDIRQDDRKALQKLRDKGQSSRRRGQSPPG</sequence>
<protein>
    <submittedName>
        <fullName evidence="2">Uncharacterized protein</fullName>
    </submittedName>
</protein>
<feature type="region of interest" description="Disordered" evidence="1">
    <location>
        <begin position="107"/>
        <end position="128"/>
    </location>
</feature>
<keyword evidence="3" id="KW-1185">Reference proteome</keyword>
<proteinExistence type="predicted"/>
<gene>
    <name evidence="2" type="ORF">FKW77_006777</name>
</gene>
<name>A0A517LCN5_9PEZI</name>
<reference evidence="2 3" key="1">
    <citation type="submission" date="2019-07" db="EMBL/GenBank/DDBJ databases">
        <title>Finished genome of Venturia effusa.</title>
        <authorList>
            <person name="Young C.A."/>
            <person name="Cox M.P."/>
            <person name="Ganley A.R.D."/>
            <person name="David W.J."/>
        </authorList>
    </citation>
    <scope>NUCLEOTIDE SEQUENCE [LARGE SCALE GENOMIC DNA]</scope>
    <source>
        <strain evidence="3">albino</strain>
    </source>
</reference>
<feature type="compositionally biased region" description="Basic and acidic residues" evidence="1">
    <location>
        <begin position="107"/>
        <end position="117"/>
    </location>
</feature>